<dbReference type="Gene3D" id="3.40.350.10">
    <property type="entry name" value="Creatinase/prolidase N-terminal domain"/>
    <property type="match status" value="1"/>
</dbReference>
<evidence type="ECO:0000259" key="2">
    <source>
        <dbReference type="Pfam" id="PF01321"/>
    </source>
</evidence>
<sequence>MSVQSGTIASLERFTSRIPVPVLQERIARVRAALAEQGIDAVVAFGAPRMLGSRTKTSGYVQYLAGFAAKPTSSSVVLSAAGDAAVLTFGPHETRECTQRSGWFGSVLQTGEQRLHPAAAARFLADAGIRPGSRIGIVGAEELNHATHVALEQEFAGFETVAADAVLDRLRLTRAPEEVEMIRISAKISDAMVAAAFAESIRPGASGPTVMAEIEHTGRLLGADSANCWLSIGEAPPTTYFEFMELPDVVTDRDRVQMGTTTAYEGYFGQCLRMGVRGTPSAELAKYGEILMEIQDGALAVMRPGEPLHRVIDVIEDLYAKYAPFTRETDPFRFQSCHGLGLSYVEPGMARDLNPLRDKSLDPSGVLIEPGMVIEVHPNFTVPGLGCVVAGDMALVNDDGAEWITESPRGIWEL</sequence>
<evidence type="ECO:0000313" key="4">
    <source>
        <dbReference type="Proteomes" id="UP001230289"/>
    </source>
</evidence>
<dbReference type="RefSeq" id="WP_308488500.1">
    <property type="nucleotide sequence ID" value="NZ_JAVFCB010000003.1"/>
</dbReference>
<dbReference type="InterPro" id="IPR050659">
    <property type="entry name" value="Peptidase_M24B"/>
</dbReference>
<proteinExistence type="predicted"/>
<feature type="domain" description="Peptidase M24" evidence="1">
    <location>
        <begin position="180"/>
        <end position="397"/>
    </location>
</feature>
<dbReference type="InterPro" id="IPR000994">
    <property type="entry name" value="Pept_M24"/>
</dbReference>
<evidence type="ECO:0000259" key="1">
    <source>
        <dbReference type="Pfam" id="PF00557"/>
    </source>
</evidence>
<gene>
    <name evidence="3" type="ORF">RBR11_06475</name>
</gene>
<dbReference type="InterPro" id="IPR029149">
    <property type="entry name" value="Creatin/AminoP/Spt16_N"/>
</dbReference>
<feature type="domain" description="Creatinase N-terminal" evidence="2">
    <location>
        <begin position="26"/>
        <end position="172"/>
    </location>
</feature>
<dbReference type="Gene3D" id="3.90.230.10">
    <property type="entry name" value="Creatinase/methionine aminopeptidase superfamily"/>
    <property type="match status" value="1"/>
</dbReference>
<dbReference type="PANTHER" id="PTHR46112">
    <property type="entry name" value="AMINOPEPTIDASE"/>
    <property type="match status" value="1"/>
</dbReference>
<accession>A0ABU0XEL4</accession>
<dbReference type="InterPro" id="IPR000587">
    <property type="entry name" value="Creatinase_N"/>
</dbReference>
<dbReference type="Pfam" id="PF00557">
    <property type="entry name" value="Peptidase_M24"/>
    <property type="match status" value="1"/>
</dbReference>
<organism evidence="3 4">
    <name type="scientific">Microbacterium capsulatum</name>
    <dbReference type="NCBI Taxonomy" id="3041921"/>
    <lineage>
        <taxon>Bacteria</taxon>
        <taxon>Bacillati</taxon>
        <taxon>Actinomycetota</taxon>
        <taxon>Actinomycetes</taxon>
        <taxon>Micrococcales</taxon>
        <taxon>Microbacteriaceae</taxon>
        <taxon>Microbacterium</taxon>
    </lineage>
</organism>
<dbReference type="CDD" id="cd01066">
    <property type="entry name" value="APP_MetAP"/>
    <property type="match status" value="1"/>
</dbReference>
<dbReference type="SUPFAM" id="SSF53092">
    <property type="entry name" value="Creatinase/prolidase N-terminal domain"/>
    <property type="match status" value="1"/>
</dbReference>
<protein>
    <submittedName>
        <fullName evidence="3">M24 family metallopeptidase</fullName>
    </submittedName>
</protein>
<evidence type="ECO:0000313" key="3">
    <source>
        <dbReference type="EMBL" id="MDQ4213557.1"/>
    </source>
</evidence>
<dbReference type="Proteomes" id="UP001230289">
    <property type="component" value="Unassembled WGS sequence"/>
</dbReference>
<comment type="caution">
    <text evidence="3">The sequence shown here is derived from an EMBL/GenBank/DDBJ whole genome shotgun (WGS) entry which is preliminary data.</text>
</comment>
<dbReference type="SUPFAM" id="SSF55920">
    <property type="entry name" value="Creatinase/aminopeptidase"/>
    <property type="match status" value="1"/>
</dbReference>
<dbReference type="EMBL" id="JAVFCB010000003">
    <property type="protein sequence ID" value="MDQ4213557.1"/>
    <property type="molecule type" value="Genomic_DNA"/>
</dbReference>
<name>A0ABU0XEL4_9MICO</name>
<keyword evidence="4" id="KW-1185">Reference proteome</keyword>
<dbReference type="PANTHER" id="PTHR46112:SF2">
    <property type="entry name" value="XAA-PRO AMINOPEPTIDASE P-RELATED"/>
    <property type="match status" value="1"/>
</dbReference>
<reference evidence="3 4" key="1">
    <citation type="submission" date="2023-08" db="EMBL/GenBank/DDBJ databases">
        <title>Microbacterium sp. nov., isolated from a waste landfill.</title>
        <authorList>
            <person name="Wen W."/>
        </authorList>
    </citation>
    <scope>NUCLEOTIDE SEQUENCE [LARGE SCALE GENOMIC DNA]</scope>
    <source>
        <strain evidence="3 4">ASV81</strain>
    </source>
</reference>
<dbReference type="Pfam" id="PF01321">
    <property type="entry name" value="Creatinase_N"/>
    <property type="match status" value="1"/>
</dbReference>
<dbReference type="InterPro" id="IPR036005">
    <property type="entry name" value="Creatinase/aminopeptidase-like"/>
</dbReference>